<dbReference type="Gene3D" id="3.40.50.300">
    <property type="entry name" value="P-loop containing nucleotide triphosphate hydrolases"/>
    <property type="match status" value="1"/>
</dbReference>
<keyword evidence="3" id="KW-1185">Reference proteome</keyword>
<protein>
    <submittedName>
        <fullName evidence="2">Regulatory protein CII (Modular protein)</fullName>
    </submittedName>
</protein>
<sequence length="412" mass="45426">MPLSRPAAAHWRDPESGHSLRRLSEGLSIADFHQACLMPTNRKTPFVAVCELGQAGGFMKQIAIFNHKGGVAKTTMTFHLAWMLSMLGKRVMVVDCDPQCNLTGIFLGDMDTEDYPFESESPQKPRNIRDAVRPAFESRPYMIEATELYESPAQKGLFLLPGHVGLSEYESQLAVAHELSNTLSALQNIPGALHHAIRKSADLFGIDYALVDMSPSLGAINQNLFMTSDAFILPMAPDLFSAMALRSLARTLPKWAEWGRKASANALLKIADYPFRPVTPAYLGSTVNNFRKRARGEEQAKPTQAFQKWFDRLAEARSTDLLVALEASKMLLPTETYAAANAPTNEFLMEIGSLDGLIATAQELAKPVFAIDLATDTNFRGNVADTYQIKINDVYQGFKSGAEKVIALTDMF</sequence>
<dbReference type="Proteomes" id="UP000188388">
    <property type="component" value="Unassembled WGS sequence"/>
</dbReference>
<dbReference type="PANTHER" id="PTHR13696:SF52">
    <property type="entry name" value="PARA FAMILY PROTEIN CT_582"/>
    <property type="match status" value="1"/>
</dbReference>
<evidence type="ECO:0000313" key="3">
    <source>
        <dbReference type="Proteomes" id="UP000188388"/>
    </source>
</evidence>
<evidence type="ECO:0000259" key="1">
    <source>
        <dbReference type="Pfam" id="PF13614"/>
    </source>
</evidence>
<accession>A0A1R3VDC0</accession>
<feature type="domain" description="AAA" evidence="1">
    <location>
        <begin position="59"/>
        <end position="254"/>
    </location>
</feature>
<organism evidence="2 3">
    <name type="scientific">Mesorhizobium prunaredense</name>
    <dbReference type="NCBI Taxonomy" id="1631249"/>
    <lineage>
        <taxon>Bacteria</taxon>
        <taxon>Pseudomonadati</taxon>
        <taxon>Pseudomonadota</taxon>
        <taxon>Alphaproteobacteria</taxon>
        <taxon>Hyphomicrobiales</taxon>
        <taxon>Phyllobacteriaceae</taxon>
        <taxon>Mesorhizobium</taxon>
    </lineage>
</organism>
<proteinExistence type="predicted"/>
<dbReference type="Pfam" id="PF13614">
    <property type="entry name" value="AAA_31"/>
    <property type="match status" value="1"/>
</dbReference>
<dbReference type="PANTHER" id="PTHR13696">
    <property type="entry name" value="P-LOOP CONTAINING NUCLEOSIDE TRIPHOSPHATE HYDROLASE"/>
    <property type="match status" value="1"/>
</dbReference>
<dbReference type="InterPro" id="IPR027417">
    <property type="entry name" value="P-loop_NTPase"/>
</dbReference>
<dbReference type="EMBL" id="FTPD01000044">
    <property type="protein sequence ID" value="SIT57885.1"/>
    <property type="molecule type" value="Genomic_DNA"/>
</dbReference>
<evidence type="ECO:0000313" key="2">
    <source>
        <dbReference type="EMBL" id="SIT57885.1"/>
    </source>
</evidence>
<name>A0A1R3VDC0_9HYPH</name>
<dbReference type="InterPro" id="IPR050678">
    <property type="entry name" value="DNA_Partitioning_ATPase"/>
</dbReference>
<dbReference type="SUPFAM" id="SSF52540">
    <property type="entry name" value="P-loop containing nucleoside triphosphate hydrolases"/>
    <property type="match status" value="1"/>
</dbReference>
<gene>
    <name evidence="2" type="ORF">BQ8794_490005</name>
</gene>
<reference evidence="3" key="1">
    <citation type="submission" date="2017-01" db="EMBL/GenBank/DDBJ databases">
        <authorList>
            <person name="Brunel B."/>
        </authorList>
    </citation>
    <scope>NUCLEOTIDE SEQUENCE [LARGE SCALE GENOMIC DNA]</scope>
</reference>
<dbReference type="InterPro" id="IPR025669">
    <property type="entry name" value="AAA_dom"/>
</dbReference>
<dbReference type="AlphaFoldDB" id="A0A1R3VDC0"/>
<dbReference type="CDD" id="cd02042">
    <property type="entry name" value="ParAB_family"/>
    <property type="match status" value="1"/>
</dbReference>
<dbReference type="STRING" id="1631249.BQ8794_490005"/>